<reference evidence="9 10" key="1">
    <citation type="submission" date="2016-10" db="EMBL/GenBank/DDBJ databases">
        <authorList>
            <person name="de Groot N.N."/>
        </authorList>
    </citation>
    <scope>NUCLEOTIDE SEQUENCE [LARGE SCALE GENOMIC DNA]</scope>
    <source>
        <strain evidence="9 10">DSM 23126</strain>
    </source>
</reference>
<dbReference type="InterPro" id="IPR027461">
    <property type="entry name" value="Carboxypeptidase_A_C_sf"/>
</dbReference>
<evidence type="ECO:0000313" key="10">
    <source>
        <dbReference type="Proteomes" id="UP000199488"/>
    </source>
</evidence>
<dbReference type="STRING" id="1122204.SAMN05421781_1779"/>
<keyword evidence="4" id="KW-0378">Hydrolase</keyword>
<keyword evidence="2 9" id="KW-0121">Carboxypeptidase</keyword>
<dbReference type="SUPFAM" id="SSF141986">
    <property type="entry name" value="LD-carboxypeptidase A C-terminal domain-like"/>
    <property type="match status" value="1"/>
</dbReference>
<evidence type="ECO:0000256" key="2">
    <source>
        <dbReference type="ARBA" id="ARBA00022645"/>
    </source>
</evidence>
<dbReference type="GO" id="GO:0008236">
    <property type="term" value="F:serine-type peptidase activity"/>
    <property type="evidence" value="ECO:0007669"/>
    <property type="project" value="UniProtKB-KW"/>
</dbReference>
<dbReference type="Pfam" id="PF17676">
    <property type="entry name" value="Peptidase_S66C"/>
    <property type="match status" value="1"/>
</dbReference>
<feature type="domain" description="LD-carboxypeptidase C-terminal" evidence="8">
    <location>
        <begin position="206"/>
        <end position="322"/>
    </location>
</feature>
<dbReference type="Gene3D" id="3.50.30.60">
    <property type="entry name" value="LD-carboxypeptidase A C-terminal domain-like"/>
    <property type="match status" value="1"/>
</dbReference>
<dbReference type="PANTHER" id="PTHR30237:SF2">
    <property type="entry name" value="MUREIN TETRAPEPTIDE CARBOXYPEPTIDASE"/>
    <property type="match status" value="1"/>
</dbReference>
<dbReference type="GO" id="GO:0004180">
    <property type="term" value="F:carboxypeptidase activity"/>
    <property type="evidence" value="ECO:0007669"/>
    <property type="project" value="UniProtKB-KW"/>
</dbReference>
<dbReference type="CDD" id="cd07062">
    <property type="entry name" value="Peptidase_S66_mccF_like"/>
    <property type="match status" value="1"/>
</dbReference>
<evidence type="ECO:0000256" key="6">
    <source>
        <dbReference type="PIRSR" id="PIRSR028757-1"/>
    </source>
</evidence>
<dbReference type="InterPro" id="IPR040921">
    <property type="entry name" value="Peptidase_S66C"/>
</dbReference>
<evidence type="ECO:0000256" key="5">
    <source>
        <dbReference type="ARBA" id="ARBA00022825"/>
    </source>
</evidence>
<feature type="active site" description="Nucleophile" evidence="6">
    <location>
        <position position="113"/>
    </location>
</feature>
<evidence type="ECO:0000256" key="1">
    <source>
        <dbReference type="ARBA" id="ARBA00010233"/>
    </source>
</evidence>
<dbReference type="InterPro" id="IPR029062">
    <property type="entry name" value="Class_I_gatase-like"/>
</dbReference>
<feature type="active site" description="Charge relay system" evidence="6">
    <location>
        <position position="241"/>
    </location>
</feature>
<dbReference type="InterPro" id="IPR040449">
    <property type="entry name" value="Peptidase_S66_N"/>
</dbReference>
<dbReference type="EMBL" id="FNNC01000003">
    <property type="protein sequence ID" value="SDW56919.1"/>
    <property type="molecule type" value="Genomic_DNA"/>
</dbReference>
<sequence length="336" mass="37744">MKYPEALKKGDTIYVTAPSSGVPASLHGVLQQAVEKVQTRGFHVRVGETAWQQQKAASADRFQRAEELMMALADPEIQVVMPPWGGERIVDILPLLEWEWLRELPPTWILGYSDTSTLAFAYTMMTGTASAHGTNLFDLAAPIWDDVTKKWERALKAPQGEAIYQHSSSHYQSSWKKAFEQPGSGFVLDTQTSWKHLEGANTDELSGRLLGGCLNTLPRLVGTPLDRVQEWRSEKVIWYLESTGMDAAEIHRSLWQLQQAGWLDNAAGLLVGRPEGYNDTEGFTMEDSLKELFGGRLPVWYNADIGHMPPQWTFINGAFANLRFDRGQAEMTMRKS</sequence>
<dbReference type="Proteomes" id="UP000199488">
    <property type="component" value="Unassembled WGS sequence"/>
</dbReference>
<evidence type="ECO:0000256" key="3">
    <source>
        <dbReference type="ARBA" id="ARBA00022670"/>
    </source>
</evidence>
<dbReference type="GO" id="GO:0006508">
    <property type="term" value="P:proteolysis"/>
    <property type="evidence" value="ECO:0007669"/>
    <property type="project" value="UniProtKB-KW"/>
</dbReference>
<dbReference type="Pfam" id="PF02016">
    <property type="entry name" value="Peptidase_S66"/>
    <property type="match status" value="1"/>
</dbReference>
<feature type="active site" description="Charge relay system" evidence="6">
    <location>
        <position position="307"/>
    </location>
</feature>
<dbReference type="AlphaFoldDB" id="A0A1H2UMU2"/>
<dbReference type="RefSeq" id="WP_091613922.1">
    <property type="nucleotide sequence ID" value="NZ_FNNC01000003.1"/>
</dbReference>
<name>A0A1H2UMU2_9BACI</name>
<dbReference type="SUPFAM" id="SSF52317">
    <property type="entry name" value="Class I glutamine amidotransferase-like"/>
    <property type="match status" value="1"/>
</dbReference>
<gene>
    <name evidence="9" type="ORF">SAMN05421781_1779</name>
</gene>
<keyword evidence="10" id="KW-1185">Reference proteome</keyword>
<evidence type="ECO:0000259" key="7">
    <source>
        <dbReference type="Pfam" id="PF02016"/>
    </source>
</evidence>
<keyword evidence="5" id="KW-0720">Serine protease</keyword>
<dbReference type="PANTHER" id="PTHR30237">
    <property type="entry name" value="MURAMOYLTETRAPEPTIDE CARBOXYPEPTIDASE"/>
    <property type="match status" value="1"/>
</dbReference>
<keyword evidence="3" id="KW-0645">Protease</keyword>
<protein>
    <submittedName>
        <fullName evidence="9">Muramoyltetrapeptide carboxypeptidase LdcA (Peptidoglycan recycling)</fullName>
    </submittedName>
</protein>
<evidence type="ECO:0000256" key="4">
    <source>
        <dbReference type="ARBA" id="ARBA00022801"/>
    </source>
</evidence>
<comment type="similarity">
    <text evidence="1">Belongs to the peptidase S66 family.</text>
</comment>
<evidence type="ECO:0000259" key="8">
    <source>
        <dbReference type="Pfam" id="PF17676"/>
    </source>
</evidence>
<feature type="domain" description="LD-carboxypeptidase N-terminal" evidence="7">
    <location>
        <begin position="13"/>
        <end position="133"/>
    </location>
</feature>
<dbReference type="OrthoDB" id="9807329at2"/>
<organism evidence="9 10">
    <name type="scientific">Marinococcus luteus</name>
    <dbReference type="NCBI Taxonomy" id="1122204"/>
    <lineage>
        <taxon>Bacteria</taxon>
        <taxon>Bacillati</taxon>
        <taxon>Bacillota</taxon>
        <taxon>Bacilli</taxon>
        <taxon>Bacillales</taxon>
        <taxon>Bacillaceae</taxon>
        <taxon>Marinococcus</taxon>
    </lineage>
</organism>
<dbReference type="InterPro" id="IPR027478">
    <property type="entry name" value="LdcA_N"/>
</dbReference>
<dbReference type="PIRSF" id="PIRSF028757">
    <property type="entry name" value="LD-carboxypeptidase"/>
    <property type="match status" value="1"/>
</dbReference>
<dbReference type="InterPro" id="IPR003507">
    <property type="entry name" value="S66_fam"/>
</dbReference>
<proteinExistence type="inferred from homology"/>
<accession>A0A1H2UMU2</accession>
<dbReference type="Gene3D" id="3.40.50.10740">
    <property type="entry name" value="Class I glutamine amidotransferase-like"/>
    <property type="match status" value="1"/>
</dbReference>
<evidence type="ECO:0000313" key="9">
    <source>
        <dbReference type="EMBL" id="SDW56919.1"/>
    </source>
</evidence>